<proteinExistence type="inferred from homology"/>
<comment type="similarity">
    <text evidence="6">Belongs to the DEAD box helicase family. DDX55/SPB4 subfamily.</text>
</comment>
<keyword evidence="11" id="KW-1133">Transmembrane helix</keyword>
<evidence type="ECO:0000256" key="7">
    <source>
        <dbReference type="ARBA" id="ARBA00047984"/>
    </source>
</evidence>
<evidence type="ECO:0000256" key="4">
    <source>
        <dbReference type="ARBA" id="ARBA00022840"/>
    </source>
</evidence>
<dbReference type="AlphaFoldDB" id="A0A226DKE6"/>
<dbReference type="PROSITE" id="PS51195">
    <property type="entry name" value="Q_MOTIF"/>
    <property type="match status" value="1"/>
</dbReference>
<evidence type="ECO:0000313" key="16">
    <source>
        <dbReference type="Proteomes" id="UP000198287"/>
    </source>
</evidence>
<evidence type="ECO:0000256" key="11">
    <source>
        <dbReference type="SAM" id="Phobius"/>
    </source>
</evidence>
<feature type="domain" description="Helicase ATP-binding" evidence="12">
    <location>
        <begin position="36"/>
        <end position="218"/>
    </location>
</feature>
<dbReference type="OrthoDB" id="7396459at2759"/>
<keyword evidence="11" id="KW-0812">Transmembrane</keyword>
<feature type="domain" description="Helicase C-terminal" evidence="13">
    <location>
        <begin position="245"/>
        <end position="406"/>
    </location>
</feature>
<dbReference type="InterPro" id="IPR027417">
    <property type="entry name" value="P-loop_NTPase"/>
</dbReference>
<keyword evidence="11" id="KW-0472">Membrane</keyword>
<dbReference type="STRING" id="158441.A0A226DKE6"/>
<dbReference type="SUPFAM" id="SSF52540">
    <property type="entry name" value="P-loop containing nucleoside triphosphate hydrolases"/>
    <property type="match status" value="1"/>
</dbReference>
<dbReference type="GO" id="GO:0016787">
    <property type="term" value="F:hydrolase activity"/>
    <property type="evidence" value="ECO:0007669"/>
    <property type="project" value="UniProtKB-KW"/>
</dbReference>
<dbReference type="GO" id="GO:0003724">
    <property type="term" value="F:RNA helicase activity"/>
    <property type="evidence" value="ECO:0007669"/>
    <property type="project" value="UniProtKB-EC"/>
</dbReference>
<dbReference type="Pfam" id="PF00271">
    <property type="entry name" value="Helicase_C"/>
    <property type="match status" value="1"/>
</dbReference>
<evidence type="ECO:0000313" key="15">
    <source>
        <dbReference type="EMBL" id="OXA45703.1"/>
    </source>
</evidence>
<dbReference type="Pfam" id="PF13959">
    <property type="entry name" value="CTE_SPB4"/>
    <property type="match status" value="1"/>
</dbReference>
<keyword evidence="3 9" id="KW-0347">Helicase</keyword>
<organism evidence="15 16">
    <name type="scientific">Folsomia candida</name>
    <name type="common">Springtail</name>
    <dbReference type="NCBI Taxonomy" id="158441"/>
    <lineage>
        <taxon>Eukaryota</taxon>
        <taxon>Metazoa</taxon>
        <taxon>Ecdysozoa</taxon>
        <taxon>Arthropoda</taxon>
        <taxon>Hexapoda</taxon>
        <taxon>Collembola</taxon>
        <taxon>Entomobryomorpha</taxon>
        <taxon>Isotomoidea</taxon>
        <taxon>Isotomidae</taxon>
        <taxon>Proisotominae</taxon>
        <taxon>Folsomia</taxon>
    </lineage>
</organism>
<evidence type="ECO:0000256" key="3">
    <source>
        <dbReference type="ARBA" id="ARBA00022806"/>
    </source>
</evidence>
<dbReference type="InterPro" id="IPR011545">
    <property type="entry name" value="DEAD/DEAH_box_helicase_dom"/>
</dbReference>
<sequence length="567" mass="64307">MNTNWSALKNSVSSALLDAIEEFGFTEMTPVQAACIPQMLNYKDVVAEAVTGSGKTVAFLVPMLQIMLRREGTWNKHQVGGVVIAPTRELANQISKVLEKFLLHVPKLSRLLFIGGTSVDEDLDNFEKKGGNIIIVTPGRFHDLLLRHEGSLLKAALKHMEVLILDEADCLLSMGFEKVLNAILQMLPKQRRTGLFSATQTTEVTKLIRAGLRNPVSVVVVDKSQKGRVPGSLDNNYCILEPKLKFHVLLNFIKKHKKKKILLFFATCACVDYFAYVLKKLVKNVAVSSIHGKMKEKGRVAIFDKFRESEAGILCCTDVMARGIDITKKIHWVVQFDPPSNPAAFIHRSGRTARNGEEGWALIMLQPHEQDYVAFMEVSQKVKINEMDMTEFINTEKLPEDLKSIHKLQIEDKAIYEKAVRSFVSYYKAYSRYDCNLILRLKDLDLGSIATCYGLLKFPKMSELKAQKPDNFSEVDIDVNLIEYKDKQKELSRKRKLEVYQSTGTWPDRNRKLKKSITTESSWSIAKDKRTKKQNKKAKREAHQNKGLSDAEVLSMEKAFSQEAELC</sequence>
<dbReference type="InterPro" id="IPR014001">
    <property type="entry name" value="Helicase_ATP-bd"/>
</dbReference>
<gene>
    <name evidence="15" type="ORF">Fcan01_19790</name>
</gene>
<dbReference type="PANTHER" id="PTHR24031">
    <property type="entry name" value="RNA HELICASE"/>
    <property type="match status" value="1"/>
</dbReference>
<dbReference type="EMBL" id="LNIX01000017">
    <property type="protein sequence ID" value="OXA45703.1"/>
    <property type="molecule type" value="Genomic_DNA"/>
</dbReference>
<dbReference type="SMART" id="SM01178">
    <property type="entry name" value="DUF4217"/>
    <property type="match status" value="1"/>
</dbReference>
<keyword evidence="4 9" id="KW-0067">ATP-binding</keyword>
<dbReference type="InterPro" id="IPR001650">
    <property type="entry name" value="Helicase_C-like"/>
</dbReference>
<comment type="function">
    <text evidence="9">RNA helicase.</text>
</comment>
<evidence type="ECO:0000256" key="6">
    <source>
        <dbReference type="ARBA" id="ARBA00038002"/>
    </source>
</evidence>
<dbReference type="InterPro" id="IPR014014">
    <property type="entry name" value="RNA_helicase_DEAD_Q_motif"/>
</dbReference>
<dbReference type="GO" id="GO:0005524">
    <property type="term" value="F:ATP binding"/>
    <property type="evidence" value="ECO:0007669"/>
    <property type="project" value="UniProtKB-UniRule"/>
</dbReference>
<name>A0A226DKE6_FOLCA</name>
<dbReference type="Proteomes" id="UP000198287">
    <property type="component" value="Unassembled WGS sequence"/>
</dbReference>
<feature type="transmembrane region" description="Helical" evidence="11">
    <location>
        <begin position="261"/>
        <end position="278"/>
    </location>
</feature>
<evidence type="ECO:0000256" key="9">
    <source>
        <dbReference type="RuleBase" id="RU365068"/>
    </source>
</evidence>
<comment type="domain">
    <text evidence="9">The Q motif is unique to and characteristic of the DEAD box family of RNA helicases and controls ATP binding and hydrolysis.</text>
</comment>
<dbReference type="PROSITE" id="PS51192">
    <property type="entry name" value="HELICASE_ATP_BIND_1"/>
    <property type="match status" value="1"/>
</dbReference>
<dbReference type="Pfam" id="PF00270">
    <property type="entry name" value="DEAD"/>
    <property type="match status" value="1"/>
</dbReference>
<feature type="compositionally biased region" description="Basic residues" evidence="10">
    <location>
        <begin position="529"/>
        <end position="540"/>
    </location>
</feature>
<keyword evidence="16" id="KW-1185">Reference proteome</keyword>
<dbReference type="PROSITE" id="PS51194">
    <property type="entry name" value="HELICASE_CTER"/>
    <property type="match status" value="1"/>
</dbReference>
<dbReference type="OMA" id="AYKEHEC"/>
<evidence type="ECO:0000256" key="10">
    <source>
        <dbReference type="SAM" id="MobiDB-lite"/>
    </source>
</evidence>
<evidence type="ECO:0000259" key="12">
    <source>
        <dbReference type="PROSITE" id="PS51192"/>
    </source>
</evidence>
<evidence type="ECO:0000256" key="5">
    <source>
        <dbReference type="ARBA" id="ARBA00022884"/>
    </source>
</evidence>
<dbReference type="SMART" id="SM00487">
    <property type="entry name" value="DEXDc"/>
    <property type="match status" value="1"/>
</dbReference>
<evidence type="ECO:0000256" key="2">
    <source>
        <dbReference type="ARBA" id="ARBA00022801"/>
    </source>
</evidence>
<evidence type="ECO:0000256" key="1">
    <source>
        <dbReference type="ARBA" id="ARBA00022741"/>
    </source>
</evidence>
<protein>
    <recommendedName>
        <fullName evidence="9">ATP-dependent RNA helicase</fullName>
        <ecNumber evidence="9">3.6.4.13</ecNumber>
    </recommendedName>
</protein>
<keyword evidence="2 9" id="KW-0378">Hydrolase</keyword>
<evidence type="ECO:0000259" key="14">
    <source>
        <dbReference type="PROSITE" id="PS51195"/>
    </source>
</evidence>
<evidence type="ECO:0000259" key="13">
    <source>
        <dbReference type="PROSITE" id="PS51194"/>
    </source>
</evidence>
<reference evidence="15 16" key="1">
    <citation type="submission" date="2015-12" db="EMBL/GenBank/DDBJ databases">
        <title>The genome of Folsomia candida.</title>
        <authorList>
            <person name="Faddeeva A."/>
            <person name="Derks M.F."/>
            <person name="Anvar Y."/>
            <person name="Smit S."/>
            <person name="Van Straalen N."/>
            <person name="Roelofs D."/>
        </authorList>
    </citation>
    <scope>NUCLEOTIDE SEQUENCE [LARGE SCALE GENOMIC DNA]</scope>
    <source>
        <strain evidence="15 16">VU population</strain>
        <tissue evidence="15">Whole body</tissue>
    </source>
</reference>
<feature type="region of interest" description="Disordered" evidence="10">
    <location>
        <begin position="519"/>
        <end position="551"/>
    </location>
</feature>
<keyword evidence="1 9" id="KW-0547">Nucleotide-binding</keyword>
<dbReference type="CDD" id="cd17960">
    <property type="entry name" value="DEADc_DDX55"/>
    <property type="match status" value="1"/>
</dbReference>
<comment type="caution">
    <text evidence="15">The sequence shown here is derived from an EMBL/GenBank/DDBJ whole genome shotgun (WGS) entry which is preliminary data.</text>
</comment>
<comment type="catalytic activity">
    <reaction evidence="7 9">
        <text>ATP + H2O = ADP + phosphate + H(+)</text>
        <dbReference type="Rhea" id="RHEA:13065"/>
        <dbReference type="ChEBI" id="CHEBI:15377"/>
        <dbReference type="ChEBI" id="CHEBI:15378"/>
        <dbReference type="ChEBI" id="CHEBI:30616"/>
        <dbReference type="ChEBI" id="CHEBI:43474"/>
        <dbReference type="ChEBI" id="CHEBI:456216"/>
        <dbReference type="EC" id="3.6.4.13"/>
    </reaction>
</comment>
<dbReference type="Gene3D" id="3.40.50.300">
    <property type="entry name" value="P-loop containing nucleotide triphosphate hydrolases"/>
    <property type="match status" value="2"/>
</dbReference>
<dbReference type="InterPro" id="IPR025313">
    <property type="entry name" value="SPB4-like_CTE"/>
</dbReference>
<dbReference type="SMART" id="SM00490">
    <property type="entry name" value="HELICc"/>
    <property type="match status" value="1"/>
</dbReference>
<dbReference type="GO" id="GO:0003723">
    <property type="term" value="F:RNA binding"/>
    <property type="evidence" value="ECO:0007669"/>
    <property type="project" value="UniProtKB-UniRule"/>
</dbReference>
<dbReference type="CDD" id="cd18787">
    <property type="entry name" value="SF2_C_DEAD"/>
    <property type="match status" value="1"/>
</dbReference>
<accession>A0A226DKE6</accession>
<evidence type="ECO:0000256" key="8">
    <source>
        <dbReference type="PROSITE-ProRule" id="PRU00552"/>
    </source>
</evidence>
<dbReference type="FunFam" id="3.40.50.300:FF:000877">
    <property type="entry name" value="RNA helicase"/>
    <property type="match status" value="1"/>
</dbReference>
<keyword evidence="5 9" id="KW-0694">RNA-binding</keyword>
<feature type="short sequence motif" description="Q motif" evidence="8">
    <location>
        <begin position="5"/>
        <end position="33"/>
    </location>
</feature>
<dbReference type="EC" id="3.6.4.13" evidence="9"/>
<feature type="domain" description="DEAD-box RNA helicase Q" evidence="14">
    <location>
        <begin position="5"/>
        <end position="33"/>
    </location>
</feature>